<evidence type="ECO:0000256" key="19">
    <source>
        <dbReference type="PIRSR" id="PIRSR606309-3"/>
    </source>
</evidence>
<dbReference type="EC" id="2.7.7.7" evidence="2 20"/>
<dbReference type="InterPro" id="IPR006309">
    <property type="entry name" value="DnaQ_proteo"/>
</dbReference>
<dbReference type="GO" id="GO:0003887">
    <property type="term" value="F:DNA-directed DNA polymerase activity"/>
    <property type="evidence" value="ECO:0007669"/>
    <property type="project" value="UniProtKB-KW"/>
</dbReference>
<feature type="active site" description="Proton acceptor" evidence="17">
    <location>
        <position position="151"/>
    </location>
</feature>
<evidence type="ECO:0000256" key="4">
    <source>
        <dbReference type="ARBA" id="ARBA00022679"/>
    </source>
</evidence>
<sequence>MVLIALDTETTGLSPQNGDRIIEIACVHIVEDVLSDQFEYFHTLVNPERHIPYQATAIHGIKDKDVMNQPKFIDIVDEFLFYIKDATLVIHNAQFDLKFLNFELSKIGEKNIENNIIDSLSVARNLFPGTSNSLDALCNKFKISLEQRKKHNALIDTKLLAQVYLQLNTCSQKTMRLDNTTIIKNRTNKILPARPIPSLSREEEDCHTKFLHDILQVDSW</sequence>
<feature type="binding site" evidence="19">
    <location>
        <position position="9"/>
    </location>
    <ligand>
        <name>a divalent metal cation</name>
        <dbReference type="ChEBI" id="CHEBI:60240"/>
        <label>1</label>
        <note>catalytic</note>
    </ligand>
</feature>
<protein>
    <recommendedName>
        <fullName evidence="3 20">DNA polymerase III subunit epsilon</fullName>
        <ecNumber evidence="2 20">2.7.7.7</ecNumber>
    </recommendedName>
</protein>
<dbReference type="InterPro" id="IPR006054">
    <property type="entry name" value="DnaQ"/>
</dbReference>
<dbReference type="GO" id="GO:0003677">
    <property type="term" value="F:DNA binding"/>
    <property type="evidence" value="ECO:0007669"/>
    <property type="project" value="InterPro"/>
</dbReference>
<keyword evidence="9 20" id="KW-0378">Hydrolase</keyword>
<keyword evidence="23" id="KW-1185">Reference proteome</keyword>
<evidence type="ECO:0000256" key="5">
    <source>
        <dbReference type="ARBA" id="ARBA00022695"/>
    </source>
</evidence>
<keyword evidence="7 20" id="KW-0540">Nuclease</keyword>
<dbReference type="PANTHER" id="PTHR30231">
    <property type="entry name" value="DNA POLYMERASE III SUBUNIT EPSILON"/>
    <property type="match status" value="1"/>
</dbReference>
<keyword evidence="6 20" id="KW-0235">DNA replication</keyword>
<feature type="binding site" evidence="18">
    <location>
        <position position="59"/>
    </location>
    <ligand>
        <name>substrate</name>
    </ligand>
</feature>
<feature type="binding site" evidence="19">
    <location>
        <position position="7"/>
    </location>
    <ligand>
        <name>a divalent metal cation</name>
        <dbReference type="ChEBI" id="CHEBI:60240"/>
        <label>1</label>
        <note>catalytic</note>
    </ligand>
</feature>
<keyword evidence="5 20" id="KW-0548">Nucleotidyltransferase</keyword>
<dbReference type="GO" id="GO:0045004">
    <property type="term" value="P:DNA replication proofreading"/>
    <property type="evidence" value="ECO:0007669"/>
    <property type="project" value="TreeGrafter"/>
</dbReference>
<evidence type="ECO:0000256" key="17">
    <source>
        <dbReference type="PIRSR" id="PIRSR606309-1"/>
    </source>
</evidence>
<dbReference type="InterPro" id="IPR013520">
    <property type="entry name" value="Ribonucl_H"/>
</dbReference>
<name>W2V0G9_9RICK</name>
<keyword evidence="8 19" id="KW-0479">Metal-binding</keyword>
<evidence type="ECO:0000256" key="18">
    <source>
        <dbReference type="PIRSR" id="PIRSR606309-2"/>
    </source>
</evidence>
<feature type="binding site" evidence="18">
    <location>
        <position position="156"/>
    </location>
    <ligand>
        <name>substrate</name>
    </ligand>
</feature>
<comment type="catalytic activity">
    <reaction evidence="16 20">
        <text>DNA(n) + a 2'-deoxyribonucleoside 5'-triphosphate = DNA(n+1) + diphosphate</text>
        <dbReference type="Rhea" id="RHEA:22508"/>
        <dbReference type="Rhea" id="RHEA-COMP:17339"/>
        <dbReference type="Rhea" id="RHEA-COMP:17340"/>
        <dbReference type="ChEBI" id="CHEBI:33019"/>
        <dbReference type="ChEBI" id="CHEBI:61560"/>
        <dbReference type="ChEBI" id="CHEBI:173112"/>
        <dbReference type="EC" id="2.7.7.7"/>
    </reaction>
</comment>
<dbReference type="AlphaFoldDB" id="W2V0G9"/>
<keyword evidence="11 19" id="KW-0460">Magnesium</keyword>
<dbReference type="Pfam" id="PF00929">
    <property type="entry name" value="RNase_T"/>
    <property type="match status" value="1"/>
</dbReference>
<dbReference type="Proteomes" id="UP000018951">
    <property type="component" value="Unassembled WGS sequence"/>
</dbReference>
<evidence type="ECO:0000256" key="3">
    <source>
        <dbReference type="ARBA" id="ARBA00020352"/>
    </source>
</evidence>
<dbReference type="STRING" id="1401685.P857_1096"/>
<gene>
    <name evidence="20 22" type="primary">dnaQ</name>
    <name evidence="22" type="ORF">P857_1096</name>
</gene>
<evidence type="ECO:0000313" key="22">
    <source>
        <dbReference type="EMBL" id="ETO91916.1"/>
    </source>
</evidence>
<accession>W2V0G9</accession>
<organism evidence="22 23">
    <name type="scientific">Candidatus Xenolissoclinum pacificiensis L6</name>
    <dbReference type="NCBI Taxonomy" id="1401685"/>
    <lineage>
        <taxon>Bacteria</taxon>
        <taxon>Pseudomonadati</taxon>
        <taxon>Pseudomonadota</taxon>
        <taxon>Alphaproteobacteria</taxon>
        <taxon>Rickettsiales</taxon>
        <taxon>Anaplasmataceae</taxon>
        <taxon>Candidatus Xenolissoclinum</taxon>
    </lineage>
</organism>
<evidence type="ECO:0000256" key="15">
    <source>
        <dbReference type="ARBA" id="ARBA00026073"/>
    </source>
</evidence>
<keyword evidence="13 19" id="KW-0464">Manganese</keyword>
<dbReference type="GO" id="GO:0046872">
    <property type="term" value="F:metal ion binding"/>
    <property type="evidence" value="ECO:0007669"/>
    <property type="project" value="UniProtKB-KW"/>
</dbReference>
<evidence type="ECO:0000256" key="12">
    <source>
        <dbReference type="ARBA" id="ARBA00022932"/>
    </source>
</evidence>
<evidence type="ECO:0000256" key="9">
    <source>
        <dbReference type="ARBA" id="ARBA00022801"/>
    </source>
</evidence>
<evidence type="ECO:0000256" key="16">
    <source>
        <dbReference type="ARBA" id="ARBA00049244"/>
    </source>
</evidence>
<evidence type="ECO:0000256" key="2">
    <source>
        <dbReference type="ARBA" id="ARBA00012417"/>
    </source>
</evidence>
<evidence type="ECO:0000256" key="11">
    <source>
        <dbReference type="ARBA" id="ARBA00022842"/>
    </source>
</evidence>
<comment type="cofactor">
    <cofactor evidence="1 20">
        <name>Mn(2+)</name>
        <dbReference type="ChEBI" id="CHEBI:29035"/>
    </cofactor>
</comment>
<dbReference type="NCBIfam" id="TIGR00573">
    <property type="entry name" value="dnaq"/>
    <property type="match status" value="1"/>
</dbReference>
<dbReference type="NCBIfam" id="TIGR01406">
    <property type="entry name" value="dnaQ_proteo"/>
    <property type="match status" value="1"/>
</dbReference>
<keyword evidence="12 20" id="KW-0239">DNA-directed DNA polymerase</keyword>
<dbReference type="EMBL" id="AXCJ01000001">
    <property type="protein sequence ID" value="ETO91916.1"/>
    <property type="molecule type" value="Genomic_DNA"/>
</dbReference>
<comment type="subunit">
    <text evidence="15 20">DNA polymerase III contains a core (composed of alpha, epsilon and theta chains) that associates with a tau subunit. This core dimerizes to form the POLIII' complex. PolIII' associates with the gamma complex (composed of gamma, delta, delta', psi and chi chains) and with the beta chain to form the complete DNA polymerase III complex.</text>
</comment>
<proteinExistence type="predicted"/>
<reference evidence="22 23" key="1">
    <citation type="journal article" date="2013" name="PLoS ONE">
        <title>Bacterial endosymbiosis in a chordate host: long-term co-evolution and conservation of secondary metabolism.</title>
        <authorList>
            <person name="Kwan J.C."/>
            <person name="Schmidt E.W."/>
        </authorList>
    </citation>
    <scope>NUCLEOTIDE SEQUENCE [LARGE SCALE GENOMIC DNA]</scope>
    <source>
        <strain evidence="23">L6</strain>
    </source>
</reference>
<dbReference type="SMART" id="SM00479">
    <property type="entry name" value="EXOIII"/>
    <property type="match status" value="1"/>
</dbReference>
<dbReference type="InterPro" id="IPR012337">
    <property type="entry name" value="RNaseH-like_sf"/>
</dbReference>
<dbReference type="FunFam" id="3.30.420.10:FF:000012">
    <property type="entry name" value="DNA polymerase III subunit epsilon"/>
    <property type="match status" value="1"/>
</dbReference>
<keyword evidence="10 20" id="KW-0269">Exonuclease</keyword>
<dbReference type="GO" id="GO:0008408">
    <property type="term" value="F:3'-5' exonuclease activity"/>
    <property type="evidence" value="ECO:0007669"/>
    <property type="project" value="TreeGrafter"/>
</dbReference>
<evidence type="ECO:0000256" key="6">
    <source>
        <dbReference type="ARBA" id="ARBA00022705"/>
    </source>
</evidence>
<feature type="binding site" evidence="18">
    <location>
        <position position="9"/>
    </location>
    <ligand>
        <name>substrate</name>
    </ligand>
</feature>
<feature type="domain" description="Exonuclease" evidence="21">
    <location>
        <begin position="2"/>
        <end position="173"/>
    </location>
</feature>
<evidence type="ECO:0000259" key="21">
    <source>
        <dbReference type="SMART" id="SM00479"/>
    </source>
</evidence>
<evidence type="ECO:0000256" key="7">
    <source>
        <dbReference type="ARBA" id="ARBA00022722"/>
    </source>
</evidence>
<evidence type="ECO:0000313" key="23">
    <source>
        <dbReference type="Proteomes" id="UP000018951"/>
    </source>
</evidence>
<keyword evidence="4 20" id="KW-0808">Transferase</keyword>
<dbReference type="Gene3D" id="3.30.420.10">
    <property type="entry name" value="Ribonuclease H-like superfamily/Ribonuclease H"/>
    <property type="match status" value="1"/>
</dbReference>
<comment type="cofactor">
    <cofactor evidence="19">
        <name>Mg(2+)</name>
        <dbReference type="ChEBI" id="CHEBI:18420"/>
    </cofactor>
    <cofactor evidence="19">
        <name>Mn(2+)</name>
        <dbReference type="ChEBI" id="CHEBI:29035"/>
    </cofactor>
    <text evidence="19">Binds 2 divalent metal cations. Magnesium or manganese.</text>
</comment>
<evidence type="ECO:0000256" key="10">
    <source>
        <dbReference type="ARBA" id="ARBA00022839"/>
    </source>
</evidence>
<dbReference type="SUPFAM" id="SSF53098">
    <property type="entry name" value="Ribonuclease H-like"/>
    <property type="match status" value="1"/>
</dbReference>
<evidence type="ECO:0000256" key="8">
    <source>
        <dbReference type="ARBA" id="ARBA00022723"/>
    </source>
</evidence>
<dbReference type="GO" id="GO:0005829">
    <property type="term" value="C:cytosol"/>
    <property type="evidence" value="ECO:0007669"/>
    <property type="project" value="TreeGrafter"/>
</dbReference>
<comment type="caution">
    <text evidence="22">The sequence shown here is derived from an EMBL/GenBank/DDBJ whole genome shotgun (WGS) entry which is preliminary data.</text>
</comment>
<dbReference type="InterPro" id="IPR036397">
    <property type="entry name" value="RNaseH_sf"/>
</dbReference>
<feature type="binding site" evidence="18">
    <location>
        <position position="7"/>
    </location>
    <ligand>
        <name>substrate</name>
    </ligand>
</feature>
<evidence type="ECO:0000256" key="1">
    <source>
        <dbReference type="ARBA" id="ARBA00001936"/>
    </source>
</evidence>
<evidence type="ECO:0000256" key="13">
    <source>
        <dbReference type="ARBA" id="ARBA00023211"/>
    </source>
</evidence>
<dbReference type="PANTHER" id="PTHR30231:SF41">
    <property type="entry name" value="DNA POLYMERASE III SUBUNIT EPSILON"/>
    <property type="match status" value="1"/>
</dbReference>
<evidence type="ECO:0000256" key="20">
    <source>
        <dbReference type="RuleBase" id="RU364087"/>
    </source>
</evidence>
<evidence type="ECO:0000256" key="14">
    <source>
        <dbReference type="ARBA" id="ARBA00025483"/>
    </source>
</evidence>
<comment type="function">
    <text evidence="14 20">DNA polymerase III is a complex, multichain enzyme responsible for most of the replicative synthesis in bacteria. The epsilon subunit contain the editing function and is a proofreading 3'-5' exonuclease.</text>
</comment>
<dbReference type="NCBIfam" id="NF004316">
    <property type="entry name" value="PRK05711.1"/>
    <property type="match status" value="1"/>
</dbReference>
<feature type="binding site" evidence="19">
    <location>
        <position position="156"/>
    </location>
    <ligand>
        <name>a divalent metal cation</name>
        <dbReference type="ChEBI" id="CHEBI:60240"/>
        <label>1</label>
        <note>catalytic</note>
    </ligand>
</feature>